<dbReference type="Pfam" id="PF00356">
    <property type="entry name" value="LacI"/>
    <property type="match status" value="1"/>
</dbReference>
<keyword evidence="1" id="KW-0805">Transcription regulation</keyword>
<dbReference type="CDD" id="cd06267">
    <property type="entry name" value="PBP1_LacI_sugar_binding-like"/>
    <property type="match status" value="1"/>
</dbReference>
<reference evidence="5 6" key="1">
    <citation type="submission" date="2023-11" db="EMBL/GenBank/DDBJ databases">
        <title>Bacillus jintuensis, isolated from a mudflat on the Beibu Gulf coast.</title>
        <authorList>
            <person name="Li M."/>
        </authorList>
    </citation>
    <scope>NUCLEOTIDE SEQUENCE [LARGE SCALE GENOMIC DNA]</scope>
    <source>
        <strain evidence="5 6">31A1R</strain>
    </source>
</reference>
<gene>
    <name evidence="5" type="ORF">SM124_06845</name>
</gene>
<dbReference type="InterPro" id="IPR000843">
    <property type="entry name" value="HTH_LacI"/>
</dbReference>
<comment type="caution">
    <text evidence="5">The sequence shown here is derived from an EMBL/GenBank/DDBJ whole genome shotgun (WGS) entry which is preliminary data.</text>
</comment>
<dbReference type="PROSITE" id="PS50932">
    <property type="entry name" value="HTH_LACI_2"/>
    <property type="match status" value="1"/>
</dbReference>
<proteinExistence type="predicted"/>
<keyword evidence="3" id="KW-0804">Transcription</keyword>
<dbReference type="Gene3D" id="1.10.260.40">
    <property type="entry name" value="lambda repressor-like DNA-binding domains"/>
    <property type="match status" value="1"/>
</dbReference>
<dbReference type="InterPro" id="IPR028082">
    <property type="entry name" value="Peripla_BP_I"/>
</dbReference>
<evidence type="ECO:0000313" key="6">
    <source>
        <dbReference type="Proteomes" id="UP001290455"/>
    </source>
</evidence>
<dbReference type="Gene3D" id="3.40.50.2300">
    <property type="match status" value="2"/>
</dbReference>
<protein>
    <submittedName>
        <fullName evidence="5">LacI family DNA-binding transcriptional regulator</fullName>
    </submittedName>
</protein>
<dbReference type="RefSeq" id="WP_322445755.1">
    <property type="nucleotide sequence ID" value="NZ_JAXOFX010000003.1"/>
</dbReference>
<dbReference type="Proteomes" id="UP001290455">
    <property type="component" value="Unassembled WGS sequence"/>
</dbReference>
<evidence type="ECO:0000313" key="5">
    <source>
        <dbReference type="EMBL" id="MDZ5471462.1"/>
    </source>
</evidence>
<dbReference type="PROSITE" id="PS00356">
    <property type="entry name" value="HTH_LACI_1"/>
    <property type="match status" value="1"/>
</dbReference>
<dbReference type="EMBL" id="JAXOFX010000003">
    <property type="protein sequence ID" value="MDZ5471462.1"/>
    <property type="molecule type" value="Genomic_DNA"/>
</dbReference>
<dbReference type="CDD" id="cd01392">
    <property type="entry name" value="HTH_LacI"/>
    <property type="match status" value="1"/>
</dbReference>
<dbReference type="SMART" id="SM00354">
    <property type="entry name" value="HTH_LACI"/>
    <property type="match status" value="1"/>
</dbReference>
<evidence type="ECO:0000256" key="2">
    <source>
        <dbReference type="ARBA" id="ARBA00023125"/>
    </source>
</evidence>
<dbReference type="Pfam" id="PF00532">
    <property type="entry name" value="Peripla_BP_1"/>
    <property type="match status" value="1"/>
</dbReference>
<sequence length="338" mass="37873">MEKTPNLNEVAKLAGVSIMTVSRVINNSGKVSEKTKQKVLDAIKEIDYQPNMIARSLARKKTNILGLVIYSEEGVHPTFYNEIMNGVQSGASELGYDLLIFAQNDEQSYRNRIIRSSLVDGVIFMGIHVNEDDIRSVHEKGFPYVFVGKREVKGIEPYYISPNYIEGTKVATNYLIEQGHQKIGFIGQSKKIAPDYDKFLGYKQGLKEHGITYNEKLVSEQSQSQADGYNAMKEMLKHKPTAVMLNNTYTTLGAITAIKEEGLVIPDDISVIGFDDNQELNQQFNDFIGLDLTSLQIPKLELGKQAAKLTISLVEGNEHPKANYLDLVFLQKNSCQKL</sequence>
<evidence type="ECO:0000256" key="1">
    <source>
        <dbReference type="ARBA" id="ARBA00023015"/>
    </source>
</evidence>
<dbReference type="GO" id="GO:0003677">
    <property type="term" value="F:DNA binding"/>
    <property type="evidence" value="ECO:0007669"/>
    <property type="project" value="UniProtKB-KW"/>
</dbReference>
<dbReference type="InterPro" id="IPR010982">
    <property type="entry name" value="Lambda_DNA-bd_dom_sf"/>
</dbReference>
<dbReference type="PANTHER" id="PTHR30146">
    <property type="entry name" value="LACI-RELATED TRANSCRIPTIONAL REPRESSOR"/>
    <property type="match status" value="1"/>
</dbReference>
<dbReference type="SUPFAM" id="SSF53822">
    <property type="entry name" value="Periplasmic binding protein-like I"/>
    <property type="match status" value="1"/>
</dbReference>
<dbReference type="InterPro" id="IPR001761">
    <property type="entry name" value="Peripla_BP/Lac1_sug-bd_dom"/>
</dbReference>
<dbReference type="PANTHER" id="PTHR30146:SF154">
    <property type="entry name" value="TRANSCRIPTION REGULATOR, MEMBER OF GALR FAMILY"/>
    <property type="match status" value="1"/>
</dbReference>
<dbReference type="SUPFAM" id="SSF47413">
    <property type="entry name" value="lambda repressor-like DNA-binding domains"/>
    <property type="match status" value="1"/>
</dbReference>
<feature type="domain" description="HTH lacI-type" evidence="4">
    <location>
        <begin position="5"/>
        <end position="59"/>
    </location>
</feature>
<keyword evidence="6" id="KW-1185">Reference proteome</keyword>
<keyword evidence="2 5" id="KW-0238">DNA-binding</keyword>
<evidence type="ECO:0000256" key="3">
    <source>
        <dbReference type="ARBA" id="ARBA00023163"/>
    </source>
</evidence>
<name>A0ABU5IWE1_9BACI</name>
<accession>A0ABU5IWE1</accession>
<evidence type="ECO:0000259" key="4">
    <source>
        <dbReference type="PROSITE" id="PS50932"/>
    </source>
</evidence>
<organism evidence="5 6">
    <name type="scientific">Robertmurraya mangrovi</name>
    <dbReference type="NCBI Taxonomy" id="3098077"/>
    <lineage>
        <taxon>Bacteria</taxon>
        <taxon>Bacillati</taxon>
        <taxon>Bacillota</taxon>
        <taxon>Bacilli</taxon>
        <taxon>Bacillales</taxon>
        <taxon>Bacillaceae</taxon>
        <taxon>Robertmurraya</taxon>
    </lineage>
</organism>